<comment type="catalytic activity">
    <reaction evidence="3">
        <text>5,6-dihydrouridine(47) in tRNA + NAD(+) = uridine(47) in tRNA + NADH + H(+)</text>
        <dbReference type="Rhea" id="RHEA:53364"/>
        <dbReference type="Rhea" id="RHEA-COMP:13539"/>
        <dbReference type="Rhea" id="RHEA-COMP:13540"/>
        <dbReference type="ChEBI" id="CHEBI:15378"/>
        <dbReference type="ChEBI" id="CHEBI:57540"/>
        <dbReference type="ChEBI" id="CHEBI:57945"/>
        <dbReference type="ChEBI" id="CHEBI:65315"/>
        <dbReference type="ChEBI" id="CHEBI:74443"/>
        <dbReference type="EC" id="1.3.1.89"/>
    </reaction>
    <physiologicalReaction direction="right-to-left" evidence="3">
        <dbReference type="Rhea" id="RHEA:53366"/>
    </physiologicalReaction>
</comment>
<dbReference type="AlphaFoldDB" id="A0A183B8J1"/>
<sequence>LEPTGHPQCVHRVRHSYPGSKMLLHFLSSTLCLIRIFGCGKSSYYPYIVYFKVGNLPFRRVCKRLGAEITCGEMALATQLLQGRQSEWALLRRHSSEDIFGVQICGGHVDTMTKAAQLIDEHCEVDFVDINCGCPIDLIWKKKAAILMYLPLPVKNNQQFHFSAAKERVRRAVLVINFSLFLSGNGDVLTYEDYVRHKEASGVLGALSSSPWIFTEIREARTWDISASERLDILREFTNYGLELWGSDTRGVETTRRFLLEWLSFLYRFVSTVCPFSILSVHVLFVYTAKPRVLGTEFLCEYSILR</sequence>
<dbReference type="EC" id="1.3.1.89" evidence="2"/>
<evidence type="ECO:0000256" key="3">
    <source>
        <dbReference type="ARBA" id="ARBA00048266"/>
    </source>
</evidence>
<dbReference type="Pfam" id="PF01207">
    <property type="entry name" value="Dus"/>
    <property type="match status" value="1"/>
</dbReference>
<feature type="transmembrane region" description="Helical" evidence="7">
    <location>
        <begin position="265"/>
        <end position="287"/>
    </location>
</feature>
<dbReference type="PANTHER" id="PTHR45846">
    <property type="entry name" value="TRNA-DIHYDROURIDINE(47) SYNTHASE [NAD(P)(+)]-LIKE"/>
    <property type="match status" value="1"/>
</dbReference>
<dbReference type="InterPro" id="IPR013785">
    <property type="entry name" value="Aldolase_TIM"/>
</dbReference>
<evidence type="ECO:0000256" key="2">
    <source>
        <dbReference type="ARBA" id="ARBA00012376"/>
    </source>
</evidence>
<evidence type="ECO:0000256" key="5">
    <source>
        <dbReference type="ARBA" id="ARBA00049447"/>
    </source>
</evidence>
<accession>A0A183B8J1</accession>
<evidence type="ECO:0000256" key="7">
    <source>
        <dbReference type="SAM" id="Phobius"/>
    </source>
</evidence>
<name>A0A183B8J1_9TREM</name>
<dbReference type="Gene3D" id="3.20.20.70">
    <property type="entry name" value="Aldolase class I"/>
    <property type="match status" value="1"/>
</dbReference>
<reference evidence="9" key="1">
    <citation type="submission" date="2016-06" db="UniProtKB">
        <authorList>
            <consortium name="WormBaseParasite"/>
        </authorList>
    </citation>
    <scope>IDENTIFICATION</scope>
</reference>
<keyword evidence="7" id="KW-0812">Transmembrane</keyword>
<dbReference type="InterPro" id="IPR035587">
    <property type="entry name" value="DUS-like_FMN-bd"/>
</dbReference>
<organism evidence="9">
    <name type="scientific">Echinostoma caproni</name>
    <dbReference type="NCBI Taxonomy" id="27848"/>
    <lineage>
        <taxon>Eukaryota</taxon>
        <taxon>Metazoa</taxon>
        <taxon>Spiralia</taxon>
        <taxon>Lophotrochozoa</taxon>
        <taxon>Platyhelminthes</taxon>
        <taxon>Trematoda</taxon>
        <taxon>Digenea</taxon>
        <taxon>Plagiorchiida</taxon>
        <taxon>Echinostomata</taxon>
        <taxon>Echinostomatoidea</taxon>
        <taxon>Echinostomatidae</taxon>
        <taxon>Echinostoma</taxon>
    </lineage>
</organism>
<dbReference type="SUPFAM" id="SSF51395">
    <property type="entry name" value="FMN-linked oxidoreductases"/>
    <property type="match status" value="1"/>
</dbReference>
<evidence type="ECO:0000256" key="6">
    <source>
        <dbReference type="ARBA" id="ARBA00049513"/>
    </source>
</evidence>
<dbReference type="CDD" id="cd02801">
    <property type="entry name" value="DUS_like_FMN"/>
    <property type="match status" value="1"/>
</dbReference>
<evidence type="ECO:0000256" key="1">
    <source>
        <dbReference type="ARBA" id="ARBA00005451"/>
    </source>
</evidence>
<dbReference type="GO" id="GO:0003723">
    <property type="term" value="F:RNA binding"/>
    <property type="evidence" value="ECO:0007669"/>
    <property type="project" value="TreeGrafter"/>
</dbReference>
<comment type="catalytic activity">
    <reaction evidence="6">
        <text>5,6-dihydrouridine(47) in tRNA + NADP(+) = uridine(47) in tRNA + NADPH + H(+)</text>
        <dbReference type="Rhea" id="RHEA:53360"/>
        <dbReference type="Rhea" id="RHEA-COMP:13539"/>
        <dbReference type="Rhea" id="RHEA-COMP:13540"/>
        <dbReference type="ChEBI" id="CHEBI:15378"/>
        <dbReference type="ChEBI" id="CHEBI:57783"/>
        <dbReference type="ChEBI" id="CHEBI:58349"/>
        <dbReference type="ChEBI" id="CHEBI:65315"/>
        <dbReference type="ChEBI" id="CHEBI:74443"/>
        <dbReference type="EC" id="1.3.1.89"/>
    </reaction>
    <physiologicalReaction direction="right-to-left" evidence="6">
        <dbReference type="Rhea" id="RHEA:53362"/>
    </physiologicalReaction>
</comment>
<dbReference type="GO" id="GO:0102265">
    <property type="term" value="F:tRNA-dihydrouridine47 synthase activity"/>
    <property type="evidence" value="ECO:0007669"/>
    <property type="project" value="UniProtKB-EC"/>
</dbReference>
<dbReference type="WBParaSite" id="ECPE_0001556601-mRNA-1">
    <property type="protein sequence ID" value="ECPE_0001556601-mRNA-1"/>
    <property type="gene ID" value="ECPE_0001556601"/>
</dbReference>
<evidence type="ECO:0000313" key="9">
    <source>
        <dbReference type="WBParaSite" id="ECPE_0001556601-mRNA-1"/>
    </source>
</evidence>
<keyword evidence="7" id="KW-0472">Membrane</keyword>
<dbReference type="PANTHER" id="PTHR45846:SF1">
    <property type="entry name" value="TRNA-DIHYDROURIDINE(47) SYNTHASE [NAD(P)(+)]-LIKE"/>
    <property type="match status" value="1"/>
</dbReference>
<protein>
    <recommendedName>
        <fullName evidence="2">tRNA-dihydrouridine(47) synthase [NAD(P)(+)]</fullName>
        <ecNumber evidence="2">1.3.1.89</ecNumber>
    </recommendedName>
</protein>
<comment type="catalytic activity">
    <reaction evidence="4">
        <text>a 5,6-dihydrouridine in mRNA + NAD(+) = a uridine in mRNA + NADH + H(+)</text>
        <dbReference type="Rhea" id="RHEA:69851"/>
        <dbReference type="Rhea" id="RHEA-COMP:14658"/>
        <dbReference type="Rhea" id="RHEA-COMP:17789"/>
        <dbReference type="ChEBI" id="CHEBI:15378"/>
        <dbReference type="ChEBI" id="CHEBI:57540"/>
        <dbReference type="ChEBI" id="CHEBI:57945"/>
        <dbReference type="ChEBI" id="CHEBI:65315"/>
        <dbReference type="ChEBI" id="CHEBI:74443"/>
    </reaction>
    <physiologicalReaction direction="right-to-left" evidence="4">
        <dbReference type="Rhea" id="RHEA:69853"/>
    </physiologicalReaction>
</comment>
<comment type="catalytic activity">
    <reaction evidence="5">
        <text>a 5,6-dihydrouridine in mRNA + NADP(+) = a uridine in mRNA + NADPH + H(+)</text>
        <dbReference type="Rhea" id="RHEA:69855"/>
        <dbReference type="Rhea" id="RHEA-COMP:14658"/>
        <dbReference type="Rhea" id="RHEA-COMP:17789"/>
        <dbReference type="ChEBI" id="CHEBI:15378"/>
        <dbReference type="ChEBI" id="CHEBI:57783"/>
        <dbReference type="ChEBI" id="CHEBI:58349"/>
        <dbReference type="ChEBI" id="CHEBI:65315"/>
        <dbReference type="ChEBI" id="CHEBI:74443"/>
    </reaction>
    <physiologicalReaction direction="right-to-left" evidence="5">
        <dbReference type="Rhea" id="RHEA:69857"/>
    </physiologicalReaction>
</comment>
<comment type="similarity">
    <text evidence="1">Belongs to the Dus family. Dus3 subfamily.</text>
</comment>
<evidence type="ECO:0000259" key="8">
    <source>
        <dbReference type="Pfam" id="PF01207"/>
    </source>
</evidence>
<keyword evidence="7" id="KW-1133">Transmembrane helix</keyword>
<feature type="domain" description="DUS-like FMN-binding" evidence="8">
    <location>
        <begin position="54"/>
        <end position="149"/>
    </location>
</feature>
<evidence type="ECO:0000256" key="4">
    <source>
        <dbReference type="ARBA" id="ARBA00048342"/>
    </source>
</evidence>
<proteinExistence type="inferred from homology"/>